<name>A0A6I4UKK7_9SPHN</name>
<reference evidence="1 4" key="2">
    <citation type="submission" date="2020-08" db="EMBL/GenBank/DDBJ databases">
        <title>Genomic Encyclopedia of Type Strains, Phase IV (KMG-IV): sequencing the most valuable type-strain genomes for metagenomic binning, comparative biology and taxonomic classification.</title>
        <authorList>
            <person name="Goeker M."/>
        </authorList>
    </citation>
    <scope>NUCLEOTIDE SEQUENCE [LARGE SCALE GENOMIC DNA]</scope>
    <source>
        <strain evidence="1 4">DSM 8510</strain>
    </source>
</reference>
<organism evidence="2 3">
    <name type="scientific">Erythrobacter ramosus</name>
    <dbReference type="NCBI Taxonomy" id="35811"/>
    <lineage>
        <taxon>Bacteria</taxon>
        <taxon>Pseudomonadati</taxon>
        <taxon>Pseudomonadota</taxon>
        <taxon>Alphaproteobacteria</taxon>
        <taxon>Sphingomonadales</taxon>
        <taxon>Erythrobacteraceae</taxon>
        <taxon>Erythrobacter/Porphyrobacter group</taxon>
        <taxon>Erythrobacter</taxon>
    </lineage>
</organism>
<dbReference type="EMBL" id="JACICE010000001">
    <property type="protein sequence ID" value="MBB3774440.1"/>
    <property type="molecule type" value="Genomic_DNA"/>
</dbReference>
<comment type="caution">
    <text evidence="2">The sequence shown here is derived from an EMBL/GenBank/DDBJ whole genome shotgun (WGS) entry which is preliminary data.</text>
</comment>
<evidence type="ECO:0000313" key="2">
    <source>
        <dbReference type="EMBL" id="MXP37909.1"/>
    </source>
</evidence>
<evidence type="ECO:0000313" key="3">
    <source>
        <dbReference type="Proteomes" id="UP000430021"/>
    </source>
</evidence>
<keyword evidence="4" id="KW-1185">Reference proteome</keyword>
<dbReference type="RefSeq" id="WP_160760005.1">
    <property type="nucleotide sequence ID" value="NZ_BAAADZ010000002.1"/>
</dbReference>
<reference evidence="2 3" key="1">
    <citation type="submission" date="2019-12" db="EMBL/GenBank/DDBJ databases">
        <title>Genomic-based taxomic classification of the family Erythrobacteraceae.</title>
        <authorList>
            <person name="Xu L."/>
        </authorList>
    </citation>
    <scope>NUCLEOTIDE SEQUENCE [LARGE SCALE GENOMIC DNA]</scope>
    <source>
        <strain evidence="2 3">JCM 10282</strain>
    </source>
</reference>
<dbReference type="AlphaFoldDB" id="A0A6I4UKK7"/>
<dbReference type="Proteomes" id="UP000548685">
    <property type="component" value="Unassembled WGS sequence"/>
</dbReference>
<accession>A0A6I4UKK7</accession>
<protein>
    <submittedName>
        <fullName evidence="2">Uncharacterized protein</fullName>
    </submittedName>
</protein>
<dbReference type="Proteomes" id="UP000430021">
    <property type="component" value="Unassembled WGS sequence"/>
</dbReference>
<dbReference type="EMBL" id="WTYB01000001">
    <property type="protein sequence ID" value="MXP37909.1"/>
    <property type="molecule type" value="Genomic_DNA"/>
</dbReference>
<dbReference type="OrthoDB" id="9972958at2"/>
<gene>
    <name evidence="1" type="ORF">FHS52_000383</name>
    <name evidence="2" type="ORF">GRI59_04665</name>
</gene>
<evidence type="ECO:0000313" key="1">
    <source>
        <dbReference type="EMBL" id="MBB3774440.1"/>
    </source>
</evidence>
<evidence type="ECO:0000313" key="4">
    <source>
        <dbReference type="Proteomes" id="UP000548685"/>
    </source>
</evidence>
<sequence length="94" mass="10362">MSLGDYEEILTEIASEWGVAEEEIKLAEQIHHKVVLPAIKELRYAGRRLADALGAIARGAPATEVKDLIADARFRCHCARHDVIDASLLKIAID</sequence>
<proteinExistence type="predicted"/>